<dbReference type="GO" id="GO:0016757">
    <property type="term" value="F:glycosyltransferase activity"/>
    <property type="evidence" value="ECO:0007669"/>
    <property type="project" value="UniProtKB-KW"/>
</dbReference>
<keyword evidence="3 5" id="KW-0808">Transferase</keyword>
<dbReference type="PANTHER" id="PTHR43179">
    <property type="entry name" value="RHAMNOSYLTRANSFERASE WBBL"/>
    <property type="match status" value="1"/>
</dbReference>
<evidence type="ECO:0000259" key="4">
    <source>
        <dbReference type="Pfam" id="PF00535"/>
    </source>
</evidence>
<dbReference type="InterPro" id="IPR001173">
    <property type="entry name" value="Glyco_trans_2-like"/>
</dbReference>
<proteinExistence type="inferred from homology"/>
<protein>
    <submittedName>
        <fullName evidence="5">Glycosyltransferase, GT2 family</fullName>
    </submittedName>
</protein>
<dbReference type="SUPFAM" id="SSF53448">
    <property type="entry name" value="Nucleotide-diphospho-sugar transferases"/>
    <property type="match status" value="1"/>
</dbReference>
<sequence length="433" mass="48259">MSWDIVHLDLKQAPTILDAGASPVYVVYWWGDLPLGAHAYAPEELPLRRDRLLALAAGFLAEQVASRSPGFGGPPLARYDGQALMQPPLAQVRDLRVTSALLSELERPVHPDADELSVIVCTRDRPRPLRTCLNALSVQNAPPGEILVVDNSSGRTAASVCLDFPRVRYLHEPSPGLSRARNCGVAASTRPLVAFTDDDVEVHERWSGEIVRAFQASDVESVTGLVIPATLDSEAQRVFQMEMGGFGASCLPTRFGQVFFEETRHRGTQVWHVGAGANMAFRRRLFERIGGFDERLGAGAAGCSEDSEIWYRILATGGDCLYEPRAVVFHHHREDWHGLKRQMRAYMRGHVAALVVQHDRYRHRGNLHRILVQLPRYFMRAGLDAVRNAKPYRGRVLLEEIRGWLGGVLFLFNPMWRSRPAVPTIAPPNEQGS</sequence>
<evidence type="ECO:0000313" key="5">
    <source>
        <dbReference type="EMBL" id="SDW99418.1"/>
    </source>
</evidence>
<organism evidence="5 6">
    <name type="scientific">Thiocapsa roseopersicina</name>
    <dbReference type="NCBI Taxonomy" id="1058"/>
    <lineage>
        <taxon>Bacteria</taxon>
        <taxon>Pseudomonadati</taxon>
        <taxon>Pseudomonadota</taxon>
        <taxon>Gammaproteobacteria</taxon>
        <taxon>Chromatiales</taxon>
        <taxon>Chromatiaceae</taxon>
        <taxon>Thiocapsa</taxon>
    </lineage>
</organism>
<accession>A0A1H2Y3M2</accession>
<comment type="similarity">
    <text evidence="1">Belongs to the glycosyltransferase 2 family.</text>
</comment>
<evidence type="ECO:0000256" key="3">
    <source>
        <dbReference type="ARBA" id="ARBA00022679"/>
    </source>
</evidence>
<dbReference type="Pfam" id="PF00535">
    <property type="entry name" value="Glycos_transf_2"/>
    <property type="match status" value="1"/>
</dbReference>
<dbReference type="PANTHER" id="PTHR43179:SF12">
    <property type="entry name" value="GALACTOFURANOSYLTRANSFERASE GLFT2"/>
    <property type="match status" value="1"/>
</dbReference>
<evidence type="ECO:0000256" key="2">
    <source>
        <dbReference type="ARBA" id="ARBA00022676"/>
    </source>
</evidence>
<keyword evidence="2" id="KW-0328">Glycosyltransferase</keyword>
<dbReference type="Gene3D" id="3.90.550.10">
    <property type="entry name" value="Spore Coat Polysaccharide Biosynthesis Protein SpsA, Chain A"/>
    <property type="match status" value="1"/>
</dbReference>
<dbReference type="EMBL" id="FNNZ01000012">
    <property type="protein sequence ID" value="SDW99418.1"/>
    <property type="molecule type" value="Genomic_DNA"/>
</dbReference>
<gene>
    <name evidence="5" type="ORF">SAMN05421783_11214</name>
</gene>
<dbReference type="OrthoDB" id="9805612at2"/>
<dbReference type="RefSeq" id="WP_093032829.1">
    <property type="nucleotide sequence ID" value="NZ_FNNZ01000012.1"/>
</dbReference>
<reference evidence="6" key="1">
    <citation type="submission" date="2016-10" db="EMBL/GenBank/DDBJ databases">
        <authorList>
            <person name="Varghese N."/>
            <person name="Submissions S."/>
        </authorList>
    </citation>
    <scope>NUCLEOTIDE SEQUENCE [LARGE SCALE GENOMIC DNA]</scope>
    <source>
        <strain evidence="6">DSM 217</strain>
    </source>
</reference>
<evidence type="ECO:0000256" key="1">
    <source>
        <dbReference type="ARBA" id="ARBA00006739"/>
    </source>
</evidence>
<dbReference type="STRING" id="1058.SAMN05421783_11214"/>
<dbReference type="AlphaFoldDB" id="A0A1H2Y3M2"/>
<dbReference type="InterPro" id="IPR029044">
    <property type="entry name" value="Nucleotide-diphossugar_trans"/>
</dbReference>
<dbReference type="Proteomes" id="UP000198816">
    <property type="component" value="Unassembled WGS sequence"/>
</dbReference>
<name>A0A1H2Y3M2_THIRO</name>
<evidence type="ECO:0000313" key="6">
    <source>
        <dbReference type="Proteomes" id="UP000198816"/>
    </source>
</evidence>
<keyword evidence="6" id="KW-1185">Reference proteome</keyword>
<feature type="domain" description="Glycosyltransferase 2-like" evidence="4">
    <location>
        <begin position="117"/>
        <end position="289"/>
    </location>
</feature>